<dbReference type="CDD" id="cd03030">
    <property type="entry name" value="GRX_SH3BGR"/>
    <property type="match status" value="1"/>
</dbReference>
<dbReference type="Pfam" id="PF15133">
    <property type="entry name" value="TASL"/>
    <property type="match status" value="1"/>
</dbReference>
<evidence type="ECO:0000256" key="1">
    <source>
        <dbReference type="SAM" id="MobiDB-lite"/>
    </source>
</evidence>
<dbReference type="PANTHER" id="PTHR14889">
    <property type="entry name" value="RCG36411"/>
    <property type="match status" value="1"/>
</dbReference>
<dbReference type="SUPFAM" id="SSF52833">
    <property type="entry name" value="Thioredoxin-like"/>
    <property type="match status" value="1"/>
</dbReference>
<accession>A0ABS2XXT3</accession>
<comment type="caution">
    <text evidence="2">The sequence shown here is derived from an EMBL/GenBank/DDBJ whole genome shotgun (WGS) entry which is preliminary data.</text>
</comment>
<dbReference type="EMBL" id="JAAWVQ010086611">
    <property type="protein sequence ID" value="MBN3279189.1"/>
    <property type="molecule type" value="Genomic_DNA"/>
</dbReference>
<dbReference type="Gene3D" id="3.40.30.10">
    <property type="entry name" value="Glutaredoxin"/>
    <property type="match status" value="1"/>
</dbReference>
<dbReference type="PANTHER" id="PTHR14889:SF2">
    <property type="entry name" value="GENE 6377-RELATED"/>
    <property type="match status" value="1"/>
</dbReference>
<dbReference type="Proteomes" id="UP001166093">
    <property type="component" value="Unassembled WGS sequence"/>
</dbReference>
<evidence type="ECO:0000313" key="2">
    <source>
        <dbReference type="EMBL" id="MBN3279189.1"/>
    </source>
</evidence>
<evidence type="ECO:0000313" key="3">
    <source>
        <dbReference type="Proteomes" id="UP001166093"/>
    </source>
</evidence>
<dbReference type="InterPro" id="IPR006993">
    <property type="entry name" value="Glut_rich_SH3-bd"/>
</dbReference>
<dbReference type="InterPro" id="IPR027869">
    <property type="entry name" value="TASL"/>
</dbReference>
<reference evidence="2" key="1">
    <citation type="journal article" date="2021" name="Cell">
        <title>Tracing the genetic footprints of vertebrate landing in non-teleost ray-finned fishes.</title>
        <authorList>
            <person name="Bi X."/>
            <person name="Wang K."/>
            <person name="Yang L."/>
            <person name="Pan H."/>
            <person name="Jiang H."/>
            <person name="Wei Q."/>
            <person name="Fang M."/>
            <person name="Yu H."/>
            <person name="Zhu C."/>
            <person name="Cai Y."/>
            <person name="He Y."/>
            <person name="Gan X."/>
            <person name="Zeng H."/>
            <person name="Yu D."/>
            <person name="Zhu Y."/>
            <person name="Jiang H."/>
            <person name="Qiu Q."/>
            <person name="Yang H."/>
            <person name="Zhang Y.E."/>
            <person name="Wang W."/>
            <person name="Zhu M."/>
            <person name="He S."/>
            <person name="Zhang G."/>
        </authorList>
    </citation>
    <scope>NUCLEOTIDE SEQUENCE</scope>
    <source>
        <strain evidence="2">Pddl_001</strain>
    </source>
</reference>
<dbReference type="Pfam" id="PF04908">
    <property type="entry name" value="SH3BGR"/>
    <property type="match status" value="1"/>
</dbReference>
<feature type="non-terminal residue" evidence="2">
    <location>
        <position position="1"/>
    </location>
</feature>
<proteinExistence type="predicted"/>
<feature type="non-terminal residue" evidence="2">
    <location>
        <position position="404"/>
    </location>
</feature>
<organism evidence="2 3">
    <name type="scientific">Polyodon spathula</name>
    <name type="common">North American paddlefish</name>
    <name type="synonym">Squalus spathula</name>
    <dbReference type="NCBI Taxonomy" id="7913"/>
    <lineage>
        <taxon>Eukaryota</taxon>
        <taxon>Metazoa</taxon>
        <taxon>Chordata</taxon>
        <taxon>Craniata</taxon>
        <taxon>Vertebrata</taxon>
        <taxon>Euteleostomi</taxon>
        <taxon>Actinopterygii</taxon>
        <taxon>Chondrostei</taxon>
        <taxon>Acipenseriformes</taxon>
        <taxon>Polyodontidae</taxon>
        <taxon>Polyodon</taxon>
    </lineage>
</organism>
<gene>
    <name evidence="2" type="primary">Sh3bgrl</name>
    <name evidence="2" type="ORF">GTO93_0018810</name>
</gene>
<name>A0ABS2XXT3_POLSP</name>
<dbReference type="InterPro" id="IPR036249">
    <property type="entry name" value="Thioredoxin-like_sf"/>
</dbReference>
<sequence>IKKQQQDVIGFMAVNKIEFEECDIAANEDNRKWMRENVPENSRPATGNPLPPQIFNEERYCGNYEAFFDAREDNNVYAFLGLTAPPGSKVAMLAEGFIRVLGYQDSRYTSTPMSLHCQDGGKNQQDALIRDFALAEFPASTEATQEKNAELPPAQKSTDSLKQPSPLTQWRQFPPYKQKVSCAHPIPASPQDSYNGLELYRSWSCTSICKNYPDLQIRGDHVGNVSSVGSGLAIKEYEYETCNGPLLQSGDLEDLELEHSTPNHQEDELYRDEPSDEGYLVLDRSITLQQEPLSNSMLNSYLEKKVLEVYKQYLEESLTKCASPSHTLAHSFVMQNVNHISMLISQEKKMETSKVRSMVLNYLFSAISGNSSEFSTPNLHFSNLEQKRYPEPSKKNTTISHQAL</sequence>
<protein>
    <submittedName>
        <fullName evidence="2">SH3L1 protein</fullName>
    </submittedName>
</protein>
<feature type="compositionally biased region" description="Polar residues" evidence="1">
    <location>
        <begin position="155"/>
        <end position="167"/>
    </location>
</feature>
<feature type="region of interest" description="Disordered" evidence="1">
    <location>
        <begin position="141"/>
        <end position="167"/>
    </location>
</feature>
<keyword evidence="3" id="KW-1185">Reference proteome</keyword>